<dbReference type="PROSITE" id="PS00463">
    <property type="entry name" value="ZN2_CY6_FUNGAL_1"/>
    <property type="match status" value="1"/>
</dbReference>
<dbReference type="SUPFAM" id="SSF57701">
    <property type="entry name" value="Zn2/Cys6 DNA-binding domain"/>
    <property type="match status" value="1"/>
</dbReference>
<dbReference type="GO" id="GO:0000976">
    <property type="term" value="F:transcription cis-regulatory region binding"/>
    <property type="evidence" value="ECO:0007669"/>
    <property type="project" value="TreeGrafter"/>
</dbReference>
<feature type="domain" description="Zn(2)-C6 fungal-type" evidence="7">
    <location>
        <begin position="134"/>
        <end position="162"/>
    </location>
</feature>
<dbReference type="Pfam" id="PF00172">
    <property type="entry name" value="Zn_clus"/>
    <property type="match status" value="1"/>
</dbReference>
<gene>
    <name evidence="8" type="ORF">AYO21_10362</name>
</gene>
<keyword evidence="5" id="KW-0539">Nucleus</keyword>
<keyword evidence="4" id="KW-0804">Transcription</keyword>
<dbReference type="GO" id="GO:0045944">
    <property type="term" value="P:positive regulation of transcription by RNA polymerase II"/>
    <property type="evidence" value="ECO:0007669"/>
    <property type="project" value="TreeGrafter"/>
</dbReference>
<dbReference type="CDD" id="cd00067">
    <property type="entry name" value="GAL4"/>
    <property type="match status" value="1"/>
</dbReference>
<evidence type="ECO:0000313" key="8">
    <source>
        <dbReference type="EMBL" id="OAG35481.1"/>
    </source>
</evidence>
<evidence type="ECO:0000256" key="2">
    <source>
        <dbReference type="ARBA" id="ARBA00023015"/>
    </source>
</evidence>
<evidence type="ECO:0000256" key="6">
    <source>
        <dbReference type="SAM" id="MobiDB-lite"/>
    </source>
</evidence>
<feature type="region of interest" description="Disordered" evidence="6">
    <location>
        <begin position="178"/>
        <end position="212"/>
    </location>
</feature>
<dbReference type="Pfam" id="PF11951">
    <property type="entry name" value="Fungal_trans_2"/>
    <property type="match status" value="1"/>
</dbReference>
<comment type="subcellular location">
    <subcellularLocation>
        <location evidence="1">Nucleus</location>
    </subcellularLocation>
</comment>
<accession>A0A177EVQ1</accession>
<dbReference type="RefSeq" id="XP_022507433.1">
    <property type="nucleotide sequence ID" value="XM_022660283.1"/>
</dbReference>
<keyword evidence="9" id="KW-1185">Reference proteome</keyword>
<dbReference type="SMART" id="SM00066">
    <property type="entry name" value="GAL4"/>
    <property type="match status" value="1"/>
</dbReference>
<dbReference type="GO" id="GO:0005634">
    <property type="term" value="C:nucleus"/>
    <property type="evidence" value="ECO:0007669"/>
    <property type="project" value="UniProtKB-SubCell"/>
</dbReference>
<dbReference type="GO" id="GO:0008270">
    <property type="term" value="F:zinc ion binding"/>
    <property type="evidence" value="ECO:0007669"/>
    <property type="project" value="InterPro"/>
</dbReference>
<protein>
    <recommendedName>
        <fullName evidence="7">Zn(2)-C6 fungal-type domain-containing protein</fullName>
    </recommendedName>
</protein>
<dbReference type="GO" id="GO:0000981">
    <property type="term" value="F:DNA-binding transcription factor activity, RNA polymerase II-specific"/>
    <property type="evidence" value="ECO:0007669"/>
    <property type="project" value="InterPro"/>
</dbReference>
<dbReference type="AlphaFoldDB" id="A0A177EVQ1"/>
<evidence type="ECO:0000256" key="1">
    <source>
        <dbReference type="ARBA" id="ARBA00004123"/>
    </source>
</evidence>
<dbReference type="InterPro" id="IPR001138">
    <property type="entry name" value="Zn2Cys6_DnaBD"/>
</dbReference>
<comment type="caution">
    <text evidence="8">The sequence shown here is derived from an EMBL/GenBank/DDBJ whole genome shotgun (WGS) entry which is preliminary data.</text>
</comment>
<evidence type="ECO:0000256" key="4">
    <source>
        <dbReference type="ARBA" id="ARBA00023163"/>
    </source>
</evidence>
<evidence type="ECO:0000256" key="3">
    <source>
        <dbReference type="ARBA" id="ARBA00023125"/>
    </source>
</evidence>
<dbReference type="Gene3D" id="4.10.240.10">
    <property type="entry name" value="Zn(2)-C6 fungal-type DNA-binding domain"/>
    <property type="match status" value="1"/>
</dbReference>
<proteinExistence type="predicted"/>
<name>A0A177EVQ1_9EURO</name>
<dbReference type="OrthoDB" id="3251668at2759"/>
<dbReference type="InterPro" id="IPR021858">
    <property type="entry name" value="Fun_TF"/>
</dbReference>
<sequence>MALSTSSGQPHSMLKEVHLSPSNPILRPTTPQHDLYPLSENLNRTTCILRLSSSFDVERLDAFACGHVHHLKDGFVRVRNCQSIADKNTQHLDLYRYSLPGSVTKLTPYVRPTLSRWQAKAVTNMARPQRARGGCLTCKQRKKKCDLGIPSCENCVRLQIACGGYKPRLLWEDDPVRQGIRRRGPSSSRRAHLHSNIGHHDKEAPTANTDEQNQEASVLVLDLVNCTSLALPQRKQYRLTPSWQRPATIPHHPPTTIVNSFLEHVLWDHYINCFARTYPTHSETDNPFLSCLAPAAIEYEPVRWILMAIAGLHAKSRNLPSLDHEISHLRLRALKACLQISSRTRRLDTLKSNPKGDSTFFQITKVEADDLCLVTTAALLAVFGKLSGEVYGNIQPYLEFAQEFLCRGGTARNQQVPSSSPLHLFLHDLVSYNQLLALVADARLTPPSCNSLEETTFMNLSHRSNPNFADLLYRISENVQHVSTLDIDCWDGKLDFLPSFSMKRKATEHEEPSCSTIGVDDGAKKDEEFVIGEIYRLASRIYFFKQLRDRDGLPETTTTLAYPPFMAHKQIKRHVKRAMGLFRLLSDDSQFNTAILLPLGMIAPQLTSRHDQAFVTEKLKMLQKTQCFDVFRVFSQDLQREWTLTQHSYRSAFLTTNGLEKPVRLLG</sequence>
<keyword evidence="3" id="KW-0238">DNA-binding</keyword>
<keyword evidence="2" id="KW-0805">Transcription regulation</keyword>
<dbReference type="PANTHER" id="PTHR37534">
    <property type="entry name" value="TRANSCRIPTIONAL ACTIVATOR PROTEIN UGA3"/>
    <property type="match status" value="1"/>
</dbReference>
<organism evidence="8 9">
    <name type="scientific">Fonsecaea monophora</name>
    <dbReference type="NCBI Taxonomy" id="254056"/>
    <lineage>
        <taxon>Eukaryota</taxon>
        <taxon>Fungi</taxon>
        <taxon>Dikarya</taxon>
        <taxon>Ascomycota</taxon>
        <taxon>Pezizomycotina</taxon>
        <taxon>Eurotiomycetes</taxon>
        <taxon>Chaetothyriomycetidae</taxon>
        <taxon>Chaetothyriales</taxon>
        <taxon>Herpotrichiellaceae</taxon>
        <taxon>Fonsecaea</taxon>
    </lineage>
</organism>
<dbReference type="Proteomes" id="UP000077002">
    <property type="component" value="Unassembled WGS sequence"/>
</dbReference>
<dbReference type="EMBL" id="LVKK01000117">
    <property type="protein sequence ID" value="OAG35481.1"/>
    <property type="molecule type" value="Genomic_DNA"/>
</dbReference>
<feature type="compositionally biased region" description="Basic residues" evidence="6">
    <location>
        <begin position="179"/>
        <end position="193"/>
    </location>
</feature>
<dbReference type="PROSITE" id="PS50048">
    <property type="entry name" value="ZN2_CY6_FUNGAL_2"/>
    <property type="match status" value="1"/>
</dbReference>
<evidence type="ECO:0000256" key="5">
    <source>
        <dbReference type="ARBA" id="ARBA00023242"/>
    </source>
</evidence>
<reference evidence="8 9" key="1">
    <citation type="submission" date="2016-03" db="EMBL/GenBank/DDBJ databases">
        <title>Draft genome sequence of the Fonsecaea monophora CBS 269.37.</title>
        <authorList>
            <person name="Bombassaro A."/>
            <person name="Vinicius W.A."/>
            <person name="De Hoog S."/>
            <person name="Sun J."/>
            <person name="Souza E.M."/>
            <person name="Raittz R.T."/>
            <person name="Costa F."/>
            <person name="Leao A.C."/>
            <person name="Tadra-Sfeir M.Z."/>
            <person name="Baura V."/>
            <person name="Balsanelli E."/>
            <person name="Pedrosa F.O."/>
            <person name="Moreno L.F."/>
            <person name="Steffens M.B."/>
            <person name="Xi L."/>
            <person name="Bocca A.L."/>
            <person name="Felipe M.S."/>
            <person name="Teixeira M."/>
            <person name="Telles Filho F.Q."/>
            <person name="Azevedo C.M."/>
            <person name="Gomes R."/>
            <person name="Vicente V.A."/>
        </authorList>
    </citation>
    <scope>NUCLEOTIDE SEQUENCE [LARGE SCALE GENOMIC DNA]</scope>
    <source>
        <strain evidence="8 9">CBS 269.37</strain>
    </source>
</reference>
<dbReference type="InterPro" id="IPR036864">
    <property type="entry name" value="Zn2-C6_fun-type_DNA-bd_sf"/>
</dbReference>
<evidence type="ECO:0000313" key="9">
    <source>
        <dbReference type="Proteomes" id="UP000077002"/>
    </source>
</evidence>
<evidence type="ECO:0000259" key="7">
    <source>
        <dbReference type="PROSITE" id="PS50048"/>
    </source>
</evidence>
<dbReference type="GeneID" id="34605484"/>
<dbReference type="PANTHER" id="PTHR37534:SF7">
    <property type="entry name" value="TRANSCRIPTIONAL ACTIVATOR PROTEIN UGA3"/>
    <property type="match status" value="1"/>
</dbReference>